<evidence type="ECO:0000313" key="2">
    <source>
        <dbReference type="Proteomes" id="UP000470022"/>
    </source>
</evidence>
<organism evidence="1 2">
    <name type="scientific">Acidithiobacillus ferrianus</name>
    <dbReference type="NCBI Taxonomy" id="2678518"/>
    <lineage>
        <taxon>Bacteria</taxon>
        <taxon>Pseudomonadati</taxon>
        <taxon>Pseudomonadota</taxon>
        <taxon>Acidithiobacillia</taxon>
        <taxon>Acidithiobacillales</taxon>
        <taxon>Acidithiobacillaceae</taxon>
        <taxon>Acidithiobacillus</taxon>
    </lineage>
</organism>
<dbReference type="Proteomes" id="UP000470022">
    <property type="component" value="Chromosome"/>
</dbReference>
<evidence type="ECO:0000313" key="1">
    <source>
        <dbReference type="EMBL" id="XRI68982.1"/>
    </source>
</evidence>
<gene>
    <name evidence="1" type="ORF">GL267_014745</name>
</gene>
<proteinExistence type="predicted"/>
<reference evidence="1" key="1">
    <citation type="submission" date="2023-06" db="EMBL/GenBank/DDBJ databases">
        <title>Complete and circular genome of Acidithiobacillus ferrianus DSM 107098.</title>
        <authorList>
            <person name="Norris P.R."/>
            <person name="Falagan C."/>
            <person name="Moya-Beltran A."/>
            <person name="Castro M."/>
            <person name="Quatrini R."/>
            <person name="Johnson D.B."/>
        </authorList>
    </citation>
    <scope>NUCLEOTIDE SEQUENCE</scope>
    <source>
        <strain evidence="1">MG</strain>
    </source>
</reference>
<name>A0ACD5H6T2_9PROT</name>
<protein>
    <submittedName>
        <fullName evidence="1">Uncharacterized protein</fullName>
    </submittedName>
</protein>
<sequence>MAVFVASVILYHAMPPFDMRRLASSQSISIVNPIEVLNYPSLHMIALAPRVRATDRMIIEKDAVMDKLIVALFVITALAGCSRSDGLDDSHTVKWYMAHDAAAYPSFLVGFLGPANSNNNHPPSAVSR</sequence>
<keyword evidence="2" id="KW-1185">Reference proteome</keyword>
<dbReference type="EMBL" id="CP127523">
    <property type="protein sequence ID" value="XRI68982.1"/>
    <property type="molecule type" value="Genomic_DNA"/>
</dbReference>
<accession>A0ACD5H6T2</accession>